<comment type="catalytic activity">
    <reaction evidence="4">
        <text>an aldehyde + NAD(+) + H2O = a carboxylate + NADH + 2 H(+)</text>
        <dbReference type="Rhea" id="RHEA:16185"/>
        <dbReference type="ChEBI" id="CHEBI:15377"/>
        <dbReference type="ChEBI" id="CHEBI:15378"/>
        <dbReference type="ChEBI" id="CHEBI:17478"/>
        <dbReference type="ChEBI" id="CHEBI:29067"/>
        <dbReference type="ChEBI" id="CHEBI:57540"/>
        <dbReference type="ChEBI" id="CHEBI:57945"/>
        <dbReference type="EC" id="1.2.1.3"/>
    </reaction>
</comment>
<keyword evidence="2 6" id="KW-0560">Oxidoreductase</keyword>
<evidence type="ECO:0000313" key="8">
    <source>
        <dbReference type="EMBL" id="KAJ5192165.1"/>
    </source>
</evidence>
<evidence type="ECO:0000313" key="9">
    <source>
        <dbReference type="Proteomes" id="UP001150942"/>
    </source>
</evidence>
<dbReference type="CDD" id="cd07106">
    <property type="entry name" value="ALDH_AldA-AAD23400"/>
    <property type="match status" value="1"/>
</dbReference>
<name>A0A9W9JC18_9EURO</name>
<reference evidence="8" key="1">
    <citation type="submission" date="2022-11" db="EMBL/GenBank/DDBJ databases">
        <authorList>
            <person name="Petersen C."/>
        </authorList>
    </citation>
    <scope>NUCLEOTIDE SEQUENCE</scope>
    <source>
        <strain evidence="8">IBT 20477</strain>
    </source>
</reference>
<dbReference type="PROSITE" id="PS00687">
    <property type="entry name" value="ALDEHYDE_DEHYDR_GLU"/>
    <property type="match status" value="1"/>
</dbReference>
<dbReference type="InterPro" id="IPR016163">
    <property type="entry name" value="Ald_DH_C"/>
</dbReference>
<dbReference type="FunFam" id="3.40.605.10:FF:000007">
    <property type="entry name" value="NAD/NADP-dependent betaine aldehyde dehydrogenase"/>
    <property type="match status" value="1"/>
</dbReference>
<evidence type="ECO:0000256" key="5">
    <source>
        <dbReference type="PROSITE-ProRule" id="PRU10007"/>
    </source>
</evidence>
<gene>
    <name evidence="8" type="ORF">N7449_008307</name>
</gene>
<dbReference type="InterPro" id="IPR016161">
    <property type="entry name" value="Ald_DH/histidinol_DH"/>
</dbReference>
<dbReference type="InterPro" id="IPR015590">
    <property type="entry name" value="Aldehyde_DH_dom"/>
</dbReference>
<keyword evidence="9" id="KW-1185">Reference proteome</keyword>
<dbReference type="EMBL" id="JAPQKQ010000006">
    <property type="protein sequence ID" value="KAJ5192165.1"/>
    <property type="molecule type" value="Genomic_DNA"/>
</dbReference>
<feature type="domain" description="Aldehyde dehydrogenase" evidence="7">
    <location>
        <begin position="26"/>
        <end position="370"/>
    </location>
</feature>
<evidence type="ECO:0000256" key="2">
    <source>
        <dbReference type="ARBA" id="ARBA00023002"/>
    </source>
</evidence>
<accession>A0A9W9JC18</accession>
<evidence type="ECO:0000256" key="6">
    <source>
        <dbReference type="RuleBase" id="RU003345"/>
    </source>
</evidence>
<sequence>MSNINFSTFHNVIAGTLRSSNRLGHGINPSTRKPLWPVPLSSSEDLEIAVTAASTAFTSWSSTPWAQRQASLKQARDILHTHRAEMAEIISFEGGKPPLFAQLEVAHAMDFLDFYASQPSFEPEIIQDTPDLRLTLTHEPLGTVGAIIPWNFPLVLAIGKLAPALLAGNCVIAKPSPFTPYSLLKFAELVLPVFPASVLQTLHGDDALGPNMCEHPGITKISFTGSTATGKKIMAAASKTLKDVTLELGGNSASVVCADVDVGVVAREVALGSFFNSGQLCVASKRVYVHQDIYEEFLCTMVDIVKGWKVGAPREDGVILGPLQNEMQYNVVRVCTWGEQPVVGDTNGEGGFFLHPAIVDNPPDDSLVVRGRLLVCHTLTLLLVLPSIMDKLMTSLGPIVPVLSWSNEDELLARVNDTSTGLGGAVWSANEDRAQRIAARIEAGTIWINSFEKPLPQAYLAGHKESGFGGEWGRKGLMAYCKPKMVHYYKCTVSGSRL</sequence>
<dbReference type="InterPro" id="IPR029510">
    <property type="entry name" value="Ald_DH_CS_GLU"/>
</dbReference>
<dbReference type="AlphaFoldDB" id="A0A9W9JC18"/>
<organism evidence="8 9">
    <name type="scientific">Penicillium cf. viridicatum</name>
    <dbReference type="NCBI Taxonomy" id="2972119"/>
    <lineage>
        <taxon>Eukaryota</taxon>
        <taxon>Fungi</taxon>
        <taxon>Dikarya</taxon>
        <taxon>Ascomycota</taxon>
        <taxon>Pezizomycotina</taxon>
        <taxon>Eurotiomycetes</taxon>
        <taxon>Eurotiomycetidae</taxon>
        <taxon>Eurotiales</taxon>
        <taxon>Aspergillaceae</taxon>
        <taxon>Penicillium</taxon>
    </lineage>
</organism>
<dbReference type="Pfam" id="PF00171">
    <property type="entry name" value="Aldedh"/>
    <property type="match status" value="2"/>
</dbReference>
<dbReference type="EC" id="1.2.1.3" evidence="3"/>
<dbReference type="Proteomes" id="UP001150942">
    <property type="component" value="Unassembled WGS sequence"/>
</dbReference>
<reference evidence="8" key="2">
    <citation type="journal article" date="2023" name="IMA Fungus">
        <title>Comparative genomic study of the Penicillium genus elucidates a diverse pangenome and 15 lateral gene transfer events.</title>
        <authorList>
            <person name="Petersen C."/>
            <person name="Sorensen T."/>
            <person name="Nielsen M.R."/>
            <person name="Sondergaard T.E."/>
            <person name="Sorensen J.L."/>
            <person name="Fitzpatrick D.A."/>
            <person name="Frisvad J.C."/>
            <person name="Nielsen K.L."/>
        </authorList>
    </citation>
    <scope>NUCLEOTIDE SEQUENCE</scope>
    <source>
        <strain evidence="8">IBT 20477</strain>
    </source>
</reference>
<dbReference type="PANTHER" id="PTHR11699">
    <property type="entry name" value="ALDEHYDE DEHYDROGENASE-RELATED"/>
    <property type="match status" value="1"/>
</dbReference>
<feature type="active site" evidence="5">
    <location>
        <position position="247"/>
    </location>
</feature>
<evidence type="ECO:0000256" key="3">
    <source>
        <dbReference type="ARBA" id="ARBA00024226"/>
    </source>
</evidence>
<dbReference type="GO" id="GO:0004029">
    <property type="term" value="F:aldehyde dehydrogenase (NAD+) activity"/>
    <property type="evidence" value="ECO:0007669"/>
    <property type="project" value="UniProtKB-EC"/>
</dbReference>
<evidence type="ECO:0000256" key="1">
    <source>
        <dbReference type="ARBA" id="ARBA00009986"/>
    </source>
</evidence>
<comment type="similarity">
    <text evidence="1 6">Belongs to the aldehyde dehydrogenase family.</text>
</comment>
<evidence type="ECO:0000259" key="7">
    <source>
        <dbReference type="Pfam" id="PF00171"/>
    </source>
</evidence>
<evidence type="ECO:0000256" key="4">
    <source>
        <dbReference type="ARBA" id="ARBA00049194"/>
    </source>
</evidence>
<feature type="domain" description="Aldehyde dehydrogenase" evidence="7">
    <location>
        <begin position="397"/>
        <end position="486"/>
    </location>
</feature>
<dbReference type="SUPFAM" id="SSF53720">
    <property type="entry name" value="ALDH-like"/>
    <property type="match status" value="1"/>
</dbReference>
<dbReference type="InterPro" id="IPR044086">
    <property type="entry name" value="LUC3-like"/>
</dbReference>
<dbReference type="Gene3D" id="3.40.605.10">
    <property type="entry name" value="Aldehyde Dehydrogenase, Chain A, domain 1"/>
    <property type="match status" value="1"/>
</dbReference>
<dbReference type="OrthoDB" id="310895at2759"/>
<comment type="caution">
    <text evidence="8">The sequence shown here is derived from an EMBL/GenBank/DDBJ whole genome shotgun (WGS) entry which is preliminary data.</text>
</comment>
<dbReference type="Gene3D" id="3.40.309.10">
    <property type="entry name" value="Aldehyde Dehydrogenase, Chain A, domain 2"/>
    <property type="match status" value="1"/>
</dbReference>
<dbReference type="InterPro" id="IPR016162">
    <property type="entry name" value="Ald_DH_N"/>
</dbReference>
<protein>
    <recommendedName>
        <fullName evidence="3">aldehyde dehydrogenase (NAD(+))</fullName>
        <ecNumber evidence="3">1.2.1.3</ecNumber>
    </recommendedName>
</protein>
<proteinExistence type="inferred from homology"/>